<dbReference type="AlphaFoldDB" id="A0ABD7L9F4"/>
<feature type="compositionally biased region" description="Basic residues" evidence="1">
    <location>
        <begin position="243"/>
        <end position="256"/>
    </location>
</feature>
<evidence type="ECO:0008006" key="4">
    <source>
        <dbReference type="Google" id="ProtNLM"/>
    </source>
</evidence>
<accession>A0ABD7L9F4</accession>
<feature type="compositionally biased region" description="Basic and acidic residues" evidence="1">
    <location>
        <begin position="136"/>
        <end position="152"/>
    </location>
</feature>
<dbReference type="EMBL" id="FKJW01000005">
    <property type="protein sequence ID" value="SAJ97501.1"/>
    <property type="molecule type" value="Genomic_DNA"/>
</dbReference>
<sequence length="281" mass="30952">MVPRRRAGNRSGRNGNCRVPLARATSRQSQPPELGRTSSHRSTLEIGNPIRRRHRCGKRTEHTGARRVHRVDESRGRRDQGRVAADGDRADPVAAPGVRRVADAYAAVAARRAARRRAGRSCRSPRAAVARQQDAAGRDRGARPAVAVERHHAAGAVSRRPHARYRGGDRTDLRRRADSRRSGARQARARQCVGRRRGDGLQRVLRAAGGRPARRGRHRARARHGGQRVPGWRAGAVLPGRTLSRRRRARRGRRGARAGTPADRGRAALPVARAHPAPDDR</sequence>
<feature type="compositionally biased region" description="Low complexity" evidence="1">
    <location>
        <begin position="9"/>
        <end position="18"/>
    </location>
</feature>
<evidence type="ECO:0000313" key="3">
    <source>
        <dbReference type="Proteomes" id="UP000196218"/>
    </source>
</evidence>
<feature type="compositionally biased region" description="Polar residues" evidence="1">
    <location>
        <begin position="25"/>
        <end position="41"/>
    </location>
</feature>
<evidence type="ECO:0000256" key="1">
    <source>
        <dbReference type="SAM" id="MobiDB-lite"/>
    </source>
</evidence>
<feature type="region of interest" description="Disordered" evidence="1">
    <location>
        <begin position="117"/>
        <end position="281"/>
    </location>
</feature>
<reference evidence="2 3" key="1">
    <citation type="submission" date="2016-04" db="EMBL/GenBank/DDBJ databases">
        <authorList>
            <person name="Peeters C."/>
        </authorList>
    </citation>
    <scope>NUCLEOTIDE SEQUENCE [LARGE SCALE GENOMIC DNA]</scope>
    <source>
        <strain evidence="2">LMG 29311</strain>
    </source>
</reference>
<evidence type="ECO:0000313" key="2">
    <source>
        <dbReference type="EMBL" id="SAJ97501.1"/>
    </source>
</evidence>
<feature type="compositionally biased region" description="Low complexity" evidence="1">
    <location>
        <begin position="121"/>
        <end position="135"/>
    </location>
</feature>
<gene>
    <name evidence="2" type="ORF">UA18_03603</name>
</gene>
<feature type="compositionally biased region" description="Basic and acidic residues" evidence="1">
    <location>
        <begin position="166"/>
        <end position="181"/>
    </location>
</feature>
<feature type="compositionally biased region" description="Basic and acidic residues" evidence="1">
    <location>
        <begin position="58"/>
        <end position="91"/>
    </location>
</feature>
<comment type="caution">
    <text evidence="2">The sequence shown here is derived from an EMBL/GenBank/DDBJ whole genome shotgun (WGS) entry which is preliminary data.</text>
</comment>
<protein>
    <recommendedName>
        <fullName evidence="4">LigA</fullName>
    </recommendedName>
</protein>
<feature type="region of interest" description="Disordered" evidence="1">
    <location>
        <begin position="1"/>
        <end position="94"/>
    </location>
</feature>
<proteinExistence type="predicted"/>
<name>A0ABD7L9F4_9BURK</name>
<dbReference type="Proteomes" id="UP000196218">
    <property type="component" value="Unassembled WGS sequence"/>
</dbReference>
<organism evidence="2 3">
    <name type="scientific">Burkholderia multivorans</name>
    <dbReference type="NCBI Taxonomy" id="87883"/>
    <lineage>
        <taxon>Bacteria</taxon>
        <taxon>Pseudomonadati</taxon>
        <taxon>Pseudomonadota</taxon>
        <taxon>Betaproteobacteria</taxon>
        <taxon>Burkholderiales</taxon>
        <taxon>Burkholderiaceae</taxon>
        <taxon>Burkholderia</taxon>
        <taxon>Burkholderia cepacia complex</taxon>
    </lineage>
</organism>
<feature type="compositionally biased region" description="Basic residues" evidence="1">
    <location>
        <begin position="212"/>
        <end position="226"/>
    </location>
</feature>